<accession>A0A6J4U375</accession>
<feature type="non-terminal residue" evidence="2">
    <location>
        <position position="68"/>
    </location>
</feature>
<sequence length="68" mass="7291">GHRVRAVDPAAHRGRPPQRHQQGRVAGRPTRHRGEHHRQRRAGARRAADARTAGADRGDGQAPGAAGL</sequence>
<feature type="compositionally biased region" description="Basic residues" evidence="1">
    <location>
        <begin position="29"/>
        <end position="44"/>
    </location>
</feature>
<evidence type="ECO:0000313" key="2">
    <source>
        <dbReference type="EMBL" id="CAA9538146.1"/>
    </source>
</evidence>
<dbReference type="EMBL" id="CADCVM010000541">
    <property type="protein sequence ID" value="CAA9538146.1"/>
    <property type="molecule type" value="Genomic_DNA"/>
</dbReference>
<feature type="compositionally biased region" description="Basic and acidic residues" evidence="1">
    <location>
        <begin position="46"/>
        <end position="59"/>
    </location>
</feature>
<gene>
    <name evidence="2" type="ORF">AVDCRST_MAG05-5085</name>
</gene>
<feature type="region of interest" description="Disordered" evidence="1">
    <location>
        <begin position="1"/>
        <end position="68"/>
    </location>
</feature>
<protein>
    <submittedName>
        <fullName evidence="2">Uncharacterized protein</fullName>
    </submittedName>
</protein>
<dbReference type="AlphaFoldDB" id="A0A6J4U375"/>
<proteinExistence type="predicted"/>
<organism evidence="2">
    <name type="scientific">uncultured Rubrobacteraceae bacterium</name>
    <dbReference type="NCBI Taxonomy" id="349277"/>
    <lineage>
        <taxon>Bacteria</taxon>
        <taxon>Bacillati</taxon>
        <taxon>Actinomycetota</taxon>
        <taxon>Rubrobacteria</taxon>
        <taxon>Rubrobacterales</taxon>
        <taxon>Rubrobacteraceae</taxon>
        <taxon>environmental samples</taxon>
    </lineage>
</organism>
<feature type="compositionally biased region" description="Basic residues" evidence="1">
    <location>
        <begin position="12"/>
        <end position="22"/>
    </location>
</feature>
<reference evidence="2" key="1">
    <citation type="submission" date="2020-02" db="EMBL/GenBank/DDBJ databases">
        <authorList>
            <person name="Meier V. D."/>
        </authorList>
    </citation>
    <scope>NUCLEOTIDE SEQUENCE</scope>
    <source>
        <strain evidence="2">AVDCRST_MAG05</strain>
    </source>
</reference>
<evidence type="ECO:0000256" key="1">
    <source>
        <dbReference type="SAM" id="MobiDB-lite"/>
    </source>
</evidence>
<feature type="non-terminal residue" evidence="2">
    <location>
        <position position="1"/>
    </location>
</feature>
<name>A0A6J4U375_9ACTN</name>